<accession>A0A2W2GV42</accession>
<evidence type="ECO:0000313" key="2">
    <source>
        <dbReference type="Proteomes" id="UP000248544"/>
    </source>
</evidence>
<reference evidence="1 2" key="1">
    <citation type="submission" date="2018-01" db="EMBL/GenBank/DDBJ databases">
        <title>Draft genome sequence of Sphaerisporangium sp. 7K107.</title>
        <authorList>
            <person name="Sahin N."/>
            <person name="Saygin H."/>
            <person name="Ay H."/>
        </authorList>
    </citation>
    <scope>NUCLEOTIDE SEQUENCE [LARGE SCALE GENOMIC DNA]</scope>
    <source>
        <strain evidence="1 2">7K107</strain>
    </source>
</reference>
<dbReference type="EMBL" id="POUA01000223">
    <property type="protein sequence ID" value="PZG38067.1"/>
    <property type="molecule type" value="Genomic_DNA"/>
</dbReference>
<sequence length="60" mass="6796">MGTWDVGPFDNDTAADWRGDLNDAAPSERLDMIRRALAVEGQRHGLWRRCHPCWEGGWSG</sequence>
<dbReference type="RefSeq" id="WP_111169844.1">
    <property type="nucleotide sequence ID" value="NZ_POUA01000223.1"/>
</dbReference>
<dbReference type="Proteomes" id="UP000248544">
    <property type="component" value="Unassembled WGS sequence"/>
</dbReference>
<gene>
    <name evidence="1" type="ORF">C1I98_24840</name>
</gene>
<dbReference type="InterPro" id="IPR025355">
    <property type="entry name" value="DUF4259"/>
</dbReference>
<protein>
    <recommendedName>
        <fullName evidence="3">DUF4259 domain-containing protein</fullName>
    </recommendedName>
</protein>
<dbReference type="AlphaFoldDB" id="A0A2W2GV42"/>
<organism evidence="1 2">
    <name type="scientific">Spongiactinospora gelatinilytica</name>
    <dbReference type="NCBI Taxonomy" id="2666298"/>
    <lineage>
        <taxon>Bacteria</taxon>
        <taxon>Bacillati</taxon>
        <taxon>Actinomycetota</taxon>
        <taxon>Actinomycetes</taxon>
        <taxon>Streptosporangiales</taxon>
        <taxon>Streptosporangiaceae</taxon>
        <taxon>Spongiactinospora</taxon>
    </lineage>
</organism>
<dbReference type="Pfam" id="PF14078">
    <property type="entry name" value="DUF4259"/>
    <property type="match status" value="1"/>
</dbReference>
<name>A0A2W2GV42_9ACTN</name>
<evidence type="ECO:0008006" key="3">
    <source>
        <dbReference type="Google" id="ProtNLM"/>
    </source>
</evidence>
<evidence type="ECO:0000313" key="1">
    <source>
        <dbReference type="EMBL" id="PZG38067.1"/>
    </source>
</evidence>
<keyword evidence="2" id="KW-1185">Reference proteome</keyword>
<comment type="caution">
    <text evidence="1">The sequence shown here is derived from an EMBL/GenBank/DDBJ whole genome shotgun (WGS) entry which is preliminary data.</text>
</comment>
<proteinExistence type="predicted"/>